<dbReference type="AlphaFoldDB" id="A0A1J1J4J5"/>
<sequence length="73" mass="8693">MRGKLEAFSRTHTITQFQEYFLPFLKLFLHTFKKRKLTTAETNPPIQINLFFMGQQTILHSIPTFELNQKSTF</sequence>
<gene>
    <name evidence="1" type="ORF">CLUMA_CG018821</name>
</gene>
<organism evidence="1 2">
    <name type="scientific">Clunio marinus</name>
    <dbReference type="NCBI Taxonomy" id="568069"/>
    <lineage>
        <taxon>Eukaryota</taxon>
        <taxon>Metazoa</taxon>
        <taxon>Ecdysozoa</taxon>
        <taxon>Arthropoda</taxon>
        <taxon>Hexapoda</taxon>
        <taxon>Insecta</taxon>
        <taxon>Pterygota</taxon>
        <taxon>Neoptera</taxon>
        <taxon>Endopterygota</taxon>
        <taxon>Diptera</taxon>
        <taxon>Nematocera</taxon>
        <taxon>Chironomoidea</taxon>
        <taxon>Chironomidae</taxon>
        <taxon>Clunio</taxon>
    </lineage>
</organism>
<keyword evidence="2" id="KW-1185">Reference proteome</keyword>
<accession>A0A1J1J4J5</accession>
<proteinExistence type="predicted"/>
<reference evidence="1 2" key="1">
    <citation type="submission" date="2015-04" db="EMBL/GenBank/DDBJ databases">
        <authorList>
            <person name="Syromyatnikov M.Y."/>
            <person name="Popov V.N."/>
        </authorList>
    </citation>
    <scope>NUCLEOTIDE SEQUENCE [LARGE SCALE GENOMIC DNA]</scope>
</reference>
<name>A0A1J1J4J5_9DIPT</name>
<evidence type="ECO:0000313" key="2">
    <source>
        <dbReference type="Proteomes" id="UP000183832"/>
    </source>
</evidence>
<dbReference type="EMBL" id="CVRI01000065">
    <property type="protein sequence ID" value="CRL05793.1"/>
    <property type="molecule type" value="Genomic_DNA"/>
</dbReference>
<protein>
    <submittedName>
        <fullName evidence="1">CLUMA_CG018821, isoform A</fullName>
    </submittedName>
</protein>
<evidence type="ECO:0000313" key="1">
    <source>
        <dbReference type="EMBL" id="CRL05793.1"/>
    </source>
</evidence>
<dbReference type="Proteomes" id="UP000183832">
    <property type="component" value="Unassembled WGS sequence"/>
</dbReference>